<comment type="caution">
    <text evidence="5">The sequence shown here is derived from an EMBL/GenBank/DDBJ whole genome shotgun (WGS) entry which is preliminary data.</text>
</comment>
<proteinExistence type="predicted"/>
<dbReference type="InterPro" id="IPR049180">
    <property type="entry name" value="MdcG_C"/>
</dbReference>
<evidence type="ECO:0000313" key="6">
    <source>
        <dbReference type="Proteomes" id="UP000031971"/>
    </source>
</evidence>
<sequence>MTPPDGLFRHDWVWLKRGWDRHLRTPLDKIARTEVGTWLDGGRPLVVTRRLPDDQPGDIRLGLALPGRRRIALHMAGQAIARHASPPGLRDVLTTAPLVWRDKLEWLAALTGALGVPTGVYGSLAWQHFACDGNMVYLTSGSDLDLVFRPSDLGSLERLLRELTACEAREQTPRLDGEIVLPDTSAVAWRELAALPEKLMTKSMDAVEMRPLAAIMALFQRRAA</sequence>
<dbReference type="NCBIfam" id="TIGR03135">
    <property type="entry name" value="malonate_mdcG"/>
    <property type="match status" value="1"/>
</dbReference>
<dbReference type="STRING" id="272627.CCC_01579"/>
<dbReference type="Pfam" id="PF10620">
    <property type="entry name" value="MdcG"/>
    <property type="match status" value="1"/>
</dbReference>
<feature type="domain" description="Phosphoribosyl-dephospho-CoA transferase MdcG N-terminal" evidence="4">
    <location>
        <begin position="9"/>
        <end position="86"/>
    </location>
</feature>
<dbReference type="OrthoDB" id="5498803at2"/>
<evidence type="ECO:0000259" key="4">
    <source>
        <dbReference type="Pfam" id="PF20866"/>
    </source>
</evidence>
<feature type="domain" description="Phosphoribosyl-dephospho-CoA transferase MdcG C-terminal" evidence="3">
    <location>
        <begin position="89"/>
        <end position="210"/>
    </location>
</feature>
<keyword evidence="2" id="KW-0548">Nucleotidyltransferase</keyword>
<name>A0A0C2YNM6_PARME</name>
<keyword evidence="1 5" id="KW-0808">Transferase</keyword>
<dbReference type="Pfam" id="PF20866">
    <property type="entry name" value="MdcG_N"/>
    <property type="match status" value="1"/>
</dbReference>
<dbReference type="Proteomes" id="UP000031971">
    <property type="component" value="Unassembled WGS sequence"/>
</dbReference>
<evidence type="ECO:0000256" key="2">
    <source>
        <dbReference type="ARBA" id="ARBA00022695"/>
    </source>
</evidence>
<evidence type="ECO:0000256" key="1">
    <source>
        <dbReference type="ARBA" id="ARBA00022679"/>
    </source>
</evidence>
<dbReference type="InterPro" id="IPR017557">
    <property type="entry name" value="Holo-ACP_synthase"/>
</dbReference>
<evidence type="ECO:0000259" key="3">
    <source>
        <dbReference type="Pfam" id="PF10620"/>
    </source>
</evidence>
<dbReference type="EMBL" id="JXSL01000035">
    <property type="protein sequence ID" value="KIL96713.1"/>
    <property type="molecule type" value="Genomic_DNA"/>
</dbReference>
<dbReference type="InterPro" id="IPR048903">
    <property type="entry name" value="MdcG_N"/>
</dbReference>
<accession>A0A0C2YNM6</accession>
<dbReference type="GO" id="GO:0016779">
    <property type="term" value="F:nucleotidyltransferase activity"/>
    <property type="evidence" value="ECO:0007669"/>
    <property type="project" value="UniProtKB-KW"/>
</dbReference>
<keyword evidence="6" id="KW-1185">Reference proteome</keyword>
<gene>
    <name evidence="5" type="ORF">CCC_01579</name>
</gene>
<dbReference type="AlphaFoldDB" id="A0A0C2YNM6"/>
<reference evidence="5 6" key="1">
    <citation type="submission" date="2015-01" db="EMBL/GenBank/DDBJ databases">
        <title>Genome Sequence of Magnetospirillum magnetotacticum Strain MS-1.</title>
        <authorList>
            <person name="Marinov G.K."/>
            <person name="Smalley M.D."/>
            <person name="DeSalvo G."/>
        </authorList>
    </citation>
    <scope>NUCLEOTIDE SEQUENCE [LARGE SCALE GENOMIC DNA]</scope>
    <source>
        <strain evidence="5 6">MS-1</strain>
    </source>
</reference>
<evidence type="ECO:0000313" key="5">
    <source>
        <dbReference type="EMBL" id="KIL96713.1"/>
    </source>
</evidence>
<dbReference type="RefSeq" id="WP_009867393.1">
    <property type="nucleotide sequence ID" value="NZ_JXSL01000035.1"/>
</dbReference>
<protein>
    <submittedName>
        <fullName evidence="5">Phosphoribosyl-dephospho-CoA transferase</fullName>
    </submittedName>
</protein>
<organism evidence="5 6">
    <name type="scientific">Paramagnetospirillum magnetotacticum MS-1</name>
    <dbReference type="NCBI Taxonomy" id="272627"/>
    <lineage>
        <taxon>Bacteria</taxon>
        <taxon>Pseudomonadati</taxon>
        <taxon>Pseudomonadota</taxon>
        <taxon>Alphaproteobacteria</taxon>
        <taxon>Rhodospirillales</taxon>
        <taxon>Magnetospirillaceae</taxon>
        <taxon>Paramagnetospirillum</taxon>
    </lineage>
</organism>